<proteinExistence type="predicted"/>
<dbReference type="Pfam" id="PF24346">
    <property type="entry name" value="DUF7507"/>
    <property type="match status" value="2"/>
</dbReference>
<dbReference type="Gene3D" id="2.60.40.10">
    <property type="entry name" value="Immunoglobulins"/>
    <property type="match status" value="1"/>
</dbReference>
<feature type="domain" description="DUF7507" evidence="2">
    <location>
        <begin position="2"/>
        <end position="32"/>
    </location>
</feature>
<dbReference type="NCBIfam" id="TIGR01451">
    <property type="entry name" value="B_ant_repeat"/>
    <property type="match status" value="1"/>
</dbReference>
<evidence type="ECO:0000313" key="4">
    <source>
        <dbReference type="Proteomes" id="UP000267469"/>
    </source>
</evidence>
<sequence>MYTITQEDVDNGGVSNQALASGTDPNGDPVEDESGTDENNDDPTDTPITQDPSVALVKVVTNTGSGENGAFVVGDTIEYTFTVTNTGNVTVSDINIDDALTNTNGLPINPSTLAPDESGTATATYTITQEDVDNGGVSNQALATGTDPNGDPIDDES</sequence>
<dbReference type="EMBL" id="RJTM01000235">
    <property type="protein sequence ID" value="RNL66901.1"/>
    <property type="molecule type" value="Genomic_DNA"/>
</dbReference>
<protein>
    <submittedName>
        <fullName evidence="3">DUF11 domain-containing protein</fullName>
    </submittedName>
</protein>
<evidence type="ECO:0000313" key="3">
    <source>
        <dbReference type="EMBL" id="RNL66901.1"/>
    </source>
</evidence>
<dbReference type="InterPro" id="IPR013783">
    <property type="entry name" value="Ig-like_fold"/>
</dbReference>
<dbReference type="Proteomes" id="UP000267469">
    <property type="component" value="Unassembled WGS sequence"/>
</dbReference>
<dbReference type="InterPro" id="IPR047589">
    <property type="entry name" value="DUF11_rpt"/>
</dbReference>
<dbReference type="InterPro" id="IPR055354">
    <property type="entry name" value="DUF7507"/>
</dbReference>
<name>A0A3N0CUF0_SINP1</name>
<evidence type="ECO:0000259" key="2">
    <source>
        <dbReference type="Pfam" id="PF24346"/>
    </source>
</evidence>
<organism evidence="3 4">
    <name type="scientific">Sinomicrobium pectinilyticum</name>
    <dbReference type="NCBI Taxonomy" id="1084421"/>
    <lineage>
        <taxon>Bacteria</taxon>
        <taxon>Pseudomonadati</taxon>
        <taxon>Bacteroidota</taxon>
        <taxon>Flavobacteriia</taxon>
        <taxon>Flavobacteriales</taxon>
        <taxon>Flavobacteriaceae</taxon>
        <taxon>Sinomicrobium</taxon>
    </lineage>
</organism>
<keyword evidence="4" id="KW-1185">Reference proteome</keyword>
<accession>A0A3N0CUF0</accession>
<gene>
    <name evidence="3" type="ORF">ED312_23565</name>
</gene>
<feature type="compositionally biased region" description="Polar residues" evidence="1">
    <location>
        <begin position="13"/>
        <end position="24"/>
    </location>
</feature>
<feature type="compositionally biased region" description="Polar residues" evidence="1">
    <location>
        <begin position="136"/>
        <end position="147"/>
    </location>
</feature>
<comment type="caution">
    <text evidence="3">The sequence shown here is derived from an EMBL/GenBank/DDBJ whole genome shotgun (WGS) entry which is preliminary data.</text>
</comment>
<feature type="domain" description="DUF7507" evidence="2">
    <location>
        <begin position="52"/>
        <end position="155"/>
    </location>
</feature>
<dbReference type="AlphaFoldDB" id="A0A3N0CUF0"/>
<feature type="non-terminal residue" evidence="3">
    <location>
        <position position="157"/>
    </location>
</feature>
<feature type="compositionally biased region" description="Acidic residues" evidence="1">
    <location>
        <begin position="29"/>
        <end position="44"/>
    </location>
</feature>
<feature type="region of interest" description="Disordered" evidence="1">
    <location>
        <begin position="1"/>
        <end position="53"/>
    </location>
</feature>
<reference evidence="3 4" key="1">
    <citation type="submission" date="2018-10" db="EMBL/GenBank/DDBJ databases">
        <title>Sinomicrobium pectinilyticum sp. nov., a pectinase-producing bacterium isolated from alkaline and saline soil, and emended description of the genus Sinomicrobium.</title>
        <authorList>
            <person name="Cheng B."/>
            <person name="Li C."/>
            <person name="Lai Q."/>
            <person name="Du M."/>
            <person name="Shao Z."/>
            <person name="Xu P."/>
            <person name="Yang C."/>
        </authorList>
    </citation>
    <scope>NUCLEOTIDE SEQUENCE [LARGE SCALE GENOMIC DNA]</scope>
    <source>
        <strain evidence="3 4">5DNS001</strain>
    </source>
</reference>
<feature type="region of interest" description="Disordered" evidence="1">
    <location>
        <begin position="130"/>
        <end position="157"/>
    </location>
</feature>
<evidence type="ECO:0000256" key="1">
    <source>
        <dbReference type="SAM" id="MobiDB-lite"/>
    </source>
</evidence>